<accession>A0A6C0DT51</accession>
<sequence length="127" mass="14498">MISLLISAVLFVCIDAIYLNLMKGYFNNQVKQVQGSPIQLNLVGAFLTYIFLIYGLNYFIISKNRSVSDAFLLGIVIYAVYEFTNLSLLKNWHVLTTILDTTWGGILFALTTFLVYKIKSIFPKIHF</sequence>
<feature type="transmembrane region" description="Helical" evidence="1">
    <location>
        <begin position="70"/>
        <end position="88"/>
    </location>
</feature>
<dbReference type="InterPro" id="IPR018687">
    <property type="entry name" value="DUF2177_membr"/>
</dbReference>
<feature type="transmembrane region" description="Helical" evidence="1">
    <location>
        <begin position="94"/>
        <end position="116"/>
    </location>
</feature>
<dbReference type="Pfam" id="PF09945">
    <property type="entry name" value="DUF2177"/>
    <property type="match status" value="1"/>
</dbReference>
<protein>
    <recommendedName>
        <fullName evidence="3">DUF2177 family protein</fullName>
    </recommendedName>
</protein>
<proteinExistence type="predicted"/>
<keyword evidence="1" id="KW-1133">Transmembrane helix</keyword>
<dbReference type="AlphaFoldDB" id="A0A6C0DT51"/>
<evidence type="ECO:0000313" key="2">
    <source>
        <dbReference type="EMBL" id="QHT19987.1"/>
    </source>
</evidence>
<evidence type="ECO:0008006" key="3">
    <source>
        <dbReference type="Google" id="ProtNLM"/>
    </source>
</evidence>
<dbReference type="EMBL" id="MN739674">
    <property type="protein sequence ID" value="QHT19987.1"/>
    <property type="molecule type" value="Genomic_DNA"/>
</dbReference>
<reference evidence="2" key="1">
    <citation type="journal article" date="2020" name="Nature">
        <title>Giant virus diversity and host interactions through global metagenomics.</title>
        <authorList>
            <person name="Schulz F."/>
            <person name="Roux S."/>
            <person name="Paez-Espino D."/>
            <person name="Jungbluth S."/>
            <person name="Walsh D.A."/>
            <person name="Denef V.J."/>
            <person name="McMahon K.D."/>
            <person name="Konstantinidis K.T."/>
            <person name="Eloe-Fadrosh E.A."/>
            <person name="Kyrpides N.C."/>
            <person name="Woyke T."/>
        </authorList>
    </citation>
    <scope>NUCLEOTIDE SEQUENCE</scope>
    <source>
        <strain evidence="2">GVMAG-M-3300023174-5</strain>
    </source>
</reference>
<name>A0A6C0DT51_9ZZZZ</name>
<evidence type="ECO:0000256" key="1">
    <source>
        <dbReference type="SAM" id="Phobius"/>
    </source>
</evidence>
<keyword evidence="1" id="KW-0812">Transmembrane</keyword>
<keyword evidence="1" id="KW-0472">Membrane</keyword>
<organism evidence="2">
    <name type="scientific">viral metagenome</name>
    <dbReference type="NCBI Taxonomy" id="1070528"/>
    <lineage>
        <taxon>unclassified sequences</taxon>
        <taxon>metagenomes</taxon>
        <taxon>organismal metagenomes</taxon>
    </lineage>
</organism>
<feature type="transmembrane region" description="Helical" evidence="1">
    <location>
        <begin position="40"/>
        <end position="61"/>
    </location>
</feature>